<feature type="compositionally biased region" description="Basic and acidic residues" evidence="1">
    <location>
        <begin position="77"/>
        <end position="98"/>
    </location>
</feature>
<accession>A0AAV2P376</accession>
<dbReference type="AlphaFoldDB" id="A0AAV2P376"/>
<feature type="region of interest" description="Disordered" evidence="1">
    <location>
        <begin position="65"/>
        <end position="98"/>
    </location>
</feature>
<dbReference type="Proteomes" id="UP001497644">
    <property type="component" value="Chromosome 7"/>
</dbReference>
<keyword evidence="3" id="KW-1185">Reference proteome</keyword>
<organism evidence="2 3">
    <name type="scientific">Lasius platythorax</name>
    <dbReference type="NCBI Taxonomy" id="488582"/>
    <lineage>
        <taxon>Eukaryota</taxon>
        <taxon>Metazoa</taxon>
        <taxon>Ecdysozoa</taxon>
        <taxon>Arthropoda</taxon>
        <taxon>Hexapoda</taxon>
        <taxon>Insecta</taxon>
        <taxon>Pterygota</taxon>
        <taxon>Neoptera</taxon>
        <taxon>Endopterygota</taxon>
        <taxon>Hymenoptera</taxon>
        <taxon>Apocrita</taxon>
        <taxon>Aculeata</taxon>
        <taxon>Formicoidea</taxon>
        <taxon>Formicidae</taxon>
        <taxon>Formicinae</taxon>
        <taxon>Lasius</taxon>
        <taxon>Lasius</taxon>
    </lineage>
</organism>
<name>A0AAV2P376_9HYME</name>
<evidence type="ECO:0000313" key="3">
    <source>
        <dbReference type="Proteomes" id="UP001497644"/>
    </source>
</evidence>
<protein>
    <submittedName>
        <fullName evidence="2">Uncharacterized protein</fullName>
    </submittedName>
</protein>
<dbReference type="EMBL" id="OZ034830">
    <property type="protein sequence ID" value="CAL1687306.1"/>
    <property type="molecule type" value="Genomic_DNA"/>
</dbReference>
<evidence type="ECO:0000256" key="1">
    <source>
        <dbReference type="SAM" id="MobiDB-lite"/>
    </source>
</evidence>
<sequence>MLRARVRFKASKTKGEKVDPLKITERAATGVRNSAIKAYPPTDRRCDHLGQLLRDVSGVLLVDRERKQSERASGGYARDRSRFVREQKQESKPVDKAS</sequence>
<gene>
    <name evidence="2" type="ORF">LPLAT_LOCUS12536</name>
</gene>
<proteinExistence type="predicted"/>
<reference evidence="2" key="1">
    <citation type="submission" date="2024-04" db="EMBL/GenBank/DDBJ databases">
        <authorList>
            <consortium name="Molecular Ecology Group"/>
        </authorList>
    </citation>
    <scope>NUCLEOTIDE SEQUENCE</scope>
</reference>
<evidence type="ECO:0000313" key="2">
    <source>
        <dbReference type="EMBL" id="CAL1687306.1"/>
    </source>
</evidence>